<organism evidence="2 3">
    <name type="scientific">Etheostoma spectabile</name>
    <name type="common">orangethroat darter</name>
    <dbReference type="NCBI Taxonomy" id="54343"/>
    <lineage>
        <taxon>Eukaryota</taxon>
        <taxon>Metazoa</taxon>
        <taxon>Chordata</taxon>
        <taxon>Craniata</taxon>
        <taxon>Vertebrata</taxon>
        <taxon>Euteleostomi</taxon>
        <taxon>Actinopterygii</taxon>
        <taxon>Neopterygii</taxon>
        <taxon>Teleostei</taxon>
        <taxon>Neoteleostei</taxon>
        <taxon>Acanthomorphata</taxon>
        <taxon>Eupercaria</taxon>
        <taxon>Perciformes</taxon>
        <taxon>Percoidei</taxon>
        <taxon>Percidae</taxon>
        <taxon>Etheostomatinae</taxon>
        <taxon>Etheostoma</taxon>
    </lineage>
</organism>
<dbReference type="PANTHER" id="PTHR45784">
    <property type="entry name" value="C-TYPE LECTIN DOMAIN FAMILY 20 MEMBER A-RELATED"/>
    <property type="match status" value="1"/>
</dbReference>
<evidence type="ECO:0000313" key="2">
    <source>
        <dbReference type="EMBL" id="KAA8578726.1"/>
    </source>
</evidence>
<sequence length="140" mass="16116">QLGNVKTEKPEENLWIGLFRDPTWSWSDGSSFTFRHWDPNPKKCRAMTTSGGFWSPDDCNKPKTFFCYDDSVILIQKNLTWVEADETVPYTNWNTSETMGDDCNMCGAMDRGGGHKWVKKIDNENQFNFICSKNSPPQCN</sequence>
<dbReference type="Pfam" id="PF00059">
    <property type="entry name" value="Lectin_C"/>
    <property type="match status" value="1"/>
</dbReference>
<dbReference type="PANTHER" id="PTHR45784:SF3">
    <property type="entry name" value="C-TYPE LECTIN DOMAIN FAMILY 4 MEMBER K-LIKE-RELATED"/>
    <property type="match status" value="1"/>
</dbReference>
<name>A0A5J5CDU8_9PERO</name>
<dbReference type="InterPro" id="IPR016187">
    <property type="entry name" value="CTDL_fold"/>
</dbReference>
<dbReference type="InterPro" id="IPR016186">
    <property type="entry name" value="C-type_lectin-like/link_sf"/>
</dbReference>
<feature type="non-terminal residue" evidence="2">
    <location>
        <position position="140"/>
    </location>
</feature>
<dbReference type="PROSITE" id="PS50041">
    <property type="entry name" value="C_TYPE_LECTIN_2"/>
    <property type="match status" value="1"/>
</dbReference>
<dbReference type="EMBL" id="VOFY01000243">
    <property type="protein sequence ID" value="KAA8578726.1"/>
    <property type="molecule type" value="Genomic_DNA"/>
</dbReference>
<accession>A0A5J5CDU8</accession>
<evidence type="ECO:0000259" key="1">
    <source>
        <dbReference type="PROSITE" id="PS50041"/>
    </source>
</evidence>
<proteinExistence type="predicted"/>
<dbReference type="Gene3D" id="3.10.100.10">
    <property type="entry name" value="Mannose-Binding Protein A, subunit A"/>
    <property type="match status" value="1"/>
</dbReference>
<dbReference type="InterPro" id="IPR001304">
    <property type="entry name" value="C-type_lectin-like"/>
</dbReference>
<reference evidence="2 3" key="1">
    <citation type="submission" date="2019-08" db="EMBL/GenBank/DDBJ databases">
        <title>A chromosome-level genome assembly, high-density linkage maps, and genome scans reveal the genomic architecture of hybrid incompatibilities underlying speciation via character displacement in darters (Percidae: Etheostominae).</title>
        <authorList>
            <person name="Moran R.L."/>
            <person name="Catchen J.M."/>
            <person name="Fuller R.C."/>
        </authorList>
    </citation>
    <scope>NUCLEOTIDE SEQUENCE [LARGE SCALE GENOMIC DNA]</scope>
    <source>
        <strain evidence="2">EspeVRDwgs_2016</strain>
        <tissue evidence="2">Muscle</tissue>
    </source>
</reference>
<dbReference type="SUPFAM" id="SSF56436">
    <property type="entry name" value="C-type lectin-like"/>
    <property type="match status" value="2"/>
</dbReference>
<feature type="domain" description="C-type lectin" evidence="1">
    <location>
        <begin position="12"/>
        <end position="68"/>
    </location>
</feature>
<comment type="caution">
    <text evidence="2">The sequence shown here is derived from an EMBL/GenBank/DDBJ whole genome shotgun (WGS) entry which is preliminary data.</text>
</comment>
<protein>
    <recommendedName>
        <fullName evidence="1">C-type lectin domain-containing protein</fullName>
    </recommendedName>
</protein>
<keyword evidence="3" id="KW-1185">Reference proteome</keyword>
<evidence type="ECO:0000313" key="3">
    <source>
        <dbReference type="Proteomes" id="UP000327493"/>
    </source>
</evidence>
<feature type="non-terminal residue" evidence="2">
    <location>
        <position position="1"/>
    </location>
</feature>
<gene>
    <name evidence="2" type="ORF">FQN60_009231</name>
</gene>
<dbReference type="Proteomes" id="UP000327493">
    <property type="component" value="Unassembled WGS sequence"/>
</dbReference>
<dbReference type="CDD" id="cd00037">
    <property type="entry name" value="CLECT"/>
    <property type="match status" value="1"/>
</dbReference>
<dbReference type="AlphaFoldDB" id="A0A5J5CDU8"/>